<feature type="region of interest" description="Disordered" evidence="1">
    <location>
        <begin position="41"/>
        <end position="71"/>
    </location>
</feature>
<dbReference type="RefSeq" id="WP_013328224.1">
    <property type="nucleotide sequence ID" value="NC_014507.1"/>
</dbReference>
<keyword evidence="3" id="KW-1185">Reference proteome</keyword>
<sequence precursor="true">MKKRMIAALIILIAFFLVVLFYIQADSDYISAQNKSELVPGAESAPSGQNISTESAGQAESPDNSTGSYSSEGLDELFSEIASVAHGYGEYVLYDEDGMQILSEGDERSDISLSFERTKIMERMYLKDLYSGHEYEISPPDGFKFLLVSVTAAPVTTHLERHTTPVTGNFIVVDPSGNITPSLNFAEGLGAVIENDVSHDTMINGRFVIRGVGEIYVGKEVFSSLNAVEGSGALTGWIIYDVPENYSVSPDTYLELELGGEKVYWRLHDIQVDVQVMKNYDSGRITVSYNGGPESYFIRAIEAKLVKADGSVEKKSVEAAEDEEYLPETEFFLYGSPGEQDQLSVKVVSSYGEEYIKYKKKI</sequence>
<dbReference type="OrthoDB" id="373847at2157"/>
<accession>E1RF97</accession>
<gene>
    <name evidence="2" type="ordered locus">Mpet_0267</name>
</gene>
<evidence type="ECO:0000313" key="2">
    <source>
        <dbReference type="EMBL" id="ADN35045.1"/>
    </source>
</evidence>
<dbReference type="Proteomes" id="UP000006565">
    <property type="component" value="Chromosome"/>
</dbReference>
<dbReference type="AlphaFoldDB" id="E1RF97"/>
<organism evidence="2 3">
    <name type="scientific">Methanolacinia petrolearia (strain DSM 11571 / OCM 486 / SEBR 4847)</name>
    <name type="common">Methanoplanus petrolearius</name>
    <dbReference type="NCBI Taxonomy" id="679926"/>
    <lineage>
        <taxon>Archaea</taxon>
        <taxon>Methanobacteriati</taxon>
        <taxon>Methanobacteriota</taxon>
        <taxon>Stenosarchaea group</taxon>
        <taxon>Methanomicrobia</taxon>
        <taxon>Methanomicrobiales</taxon>
        <taxon>Methanomicrobiaceae</taxon>
        <taxon>Methanolacinia</taxon>
    </lineage>
</organism>
<reference evidence="2 3" key="1">
    <citation type="journal article" date="2010" name="Stand. Genomic Sci.">
        <title>Complete genome sequence of Methanoplanus petrolearius type strain (SEBR 4847).</title>
        <authorList>
            <person name="Brambilla E."/>
            <person name="Djao O.D."/>
            <person name="Daligault H."/>
            <person name="Lapidus A."/>
            <person name="Lucas S."/>
            <person name="Hammon N."/>
            <person name="Nolan M."/>
            <person name="Tice H."/>
            <person name="Cheng J.F."/>
            <person name="Han C."/>
            <person name="Tapia R."/>
            <person name="Goodwin L."/>
            <person name="Pitluck S."/>
            <person name="Liolios K."/>
            <person name="Ivanova N."/>
            <person name="Mavromatis K."/>
            <person name="Mikhailova N."/>
            <person name="Pati A."/>
            <person name="Chen A."/>
            <person name="Palaniappan K."/>
            <person name="Land M."/>
            <person name="Hauser L."/>
            <person name="Chang Y.J."/>
            <person name="Jeffries C.D."/>
            <person name="Rohde M."/>
            <person name="Spring S."/>
            <person name="Sikorski J."/>
            <person name="Goker M."/>
            <person name="Woyke T."/>
            <person name="Bristow J."/>
            <person name="Eisen J.A."/>
            <person name="Markowitz V."/>
            <person name="Hugenholtz P."/>
            <person name="Kyrpides N.C."/>
            <person name="Klenk H.P."/>
        </authorList>
    </citation>
    <scope>NUCLEOTIDE SEQUENCE [LARGE SCALE GENOMIC DNA]</scope>
    <source>
        <strain evidence="3">DSM 11571 / OCM 486 / SEBR 4847</strain>
    </source>
</reference>
<dbReference type="HOGENOM" id="CLU_764229_0_0_2"/>
<name>E1RF97_METP4</name>
<feature type="compositionally biased region" description="Polar residues" evidence="1">
    <location>
        <begin position="46"/>
        <end position="71"/>
    </location>
</feature>
<evidence type="ECO:0000256" key="1">
    <source>
        <dbReference type="SAM" id="MobiDB-lite"/>
    </source>
</evidence>
<protein>
    <submittedName>
        <fullName evidence="2">Uncharacterized protein</fullName>
    </submittedName>
</protein>
<dbReference type="KEGG" id="mpi:Mpet_0267"/>
<dbReference type="EMBL" id="CP002117">
    <property type="protein sequence ID" value="ADN35045.1"/>
    <property type="molecule type" value="Genomic_DNA"/>
</dbReference>
<evidence type="ECO:0000313" key="3">
    <source>
        <dbReference type="Proteomes" id="UP000006565"/>
    </source>
</evidence>
<dbReference type="GeneID" id="9742710"/>
<proteinExistence type="predicted"/>
<dbReference type="eggNOG" id="arCOG07676">
    <property type="taxonomic scope" value="Archaea"/>
</dbReference>